<proteinExistence type="predicted"/>
<keyword evidence="1" id="KW-0436">Ligase</keyword>
<dbReference type="Pfam" id="PF13535">
    <property type="entry name" value="ATP-grasp_4"/>
    <property type="match status" value="1"/>
</dbReference>
<dbReference type="PANTHER" id="PTHR43585">
    <property type="entry name" value="FUMIPYRROLE BIOSYNTHESIS PROTEIN C"/>
    <property type="match status" value="1"/>
</dbReference>
<dbReference type="PROSITE" id="PS50975">
    <property type="entry name" value="ATP_GRASP"/>
    <property type="match status" value="1"/>
</dbReference>
<dbReference type="EMBL" id="CP019458">
    <property type="protein sequence ID" value="AQA13811.1"/>
    <property type="molecule type" value="Genomic_DNA"/>
</dbReference>
<dbReference type="InterPro" id="IPR011761">
    <property type="entry name" value="ATP-grasp"/>
</dbReference>
<organism evidence="6 7">
    <name type="scientific">Streptomyces autolyticus</name>
    <dbReference type="NCBI Taxonomy" id="75293"/>
    <lineage>
        <taxon>Bacteria</taxon>
        <taxon>Bacillati</taxon>
        <taxon>Actinomycetota</taxon>
        <taxon>Actinomycetes</taxon>
        <taxon>Kitasatosporales</taxon>
        <taxon>Streptomycetaceae</taxon>
        <taxon>Streptomyces</taxon>
    </lineage>
</organism>
<dbReference type="Gene3D" id="3.30.470.20">
    <property type="entry name" value="ATP-grasp fold, B domain"/>
    <property type="match status" value="1"/>
</dbReference>
<evidence type="ECO:0000256" key="2">
    <source>
        <dbReference type="ARBA" id="ARBA00022741"/>
    </source>
</evidence>
<evidence type="ECO:0000256" key="4">
    <source>
        <dbReference type="PROSITE-ProRule" id="PRU00409"/>
    </source>
</evidence>
<evidence type="ECO:0000313" key="6">
    <source>
        <dbReference type="EMBL" id="AQA13811.1"/>
    </source>
</evidence>
<evidence type="ECO:0000256" key="3">
    <source>
        <dbReference type="ARBA" id="ARBA00022840"/>
    </source>
</evidence>
<dbReference type="Gene3D" id="3.40.50.20">
    <property type="match status" value="1"/>
</dbReference>
<dbReference type="PANTHER" id="PTHR43585:SF2">
    <property type="entry name" value="ATP-GRASP ENZYME FSQD"/>
    <property type="match status" value="1"/>
</dbReference>
<evidence type="ECO:0000256" key="1">
    <source>
        <dbReference type="ARBA" id="ARBA00022598"/>
    </source>
</evidence>
<gene>
    <name evidence="6" type="ORF">BV401_28755</name>
</gene>
<dbReference type="InterPro" id="IPR052032">
    <property type="entry name" value="ATP-dep_AA_Ligase"/>
</dbReference>
<protein>
    <recommendedName>
        <fullName evidence="5">ATP-grasp domain-containing protein</fullName>
    </recommendedName>
</protein>
<reference evidence="6 7" key="1">
    <citation type="journal article" date="2017" name="J. Biotechnol.">
        <title>The complete genome sequence of Streptomyces autolyticus CGMCC 0516, the producer of geldanamycin, autolytimycin, reblastatin and elaiophylin.</title>
        <authorList>
            <person name="Yin M."/>
            <person name="Jiang M."/>
            <person name="Ren Z."/>
            <person name="Dong Y."/>
            <person name="Lu T."/>
        </authorList>
    </citation>
    <scope>NUCLEOTIDE SEQUENCE [LARGE SCALE GENOMIC DNA]</scope>
    <source>
        <strain evidence="6 7">CGMCC0516</strain>
    </source>
</reference>
<keyword evidence="2 4" id="KW-0547">Nucleotide-binding</keyword>
<accession>A0ABM6HIL7</accession>
<name>A0ABM6HIL7_9ACTN</name>
<feature type="domain" description="ATP-grasp" evidence="5">
    <location>
        <begin position="107"/>
        <end position="315"/>
    </location>
</feature>
<dbReference type="Proteomes" id="UP000187851">
    <property type="component" value="Chromosome"/>
</dbReference>
<evidence type="ECO:0000259" key="5">
    <source>
        <dbReference type="PROSITE" id="PS50975"/>
    </source>
</evidence>
<dbReference type="InterPro" id="IPR013815">
    <property type="entry name" value="ATP_grasp_subdomain_1"/>
</dbReference>
<dbReference type="Gene3D" id="3.30.1490.20">
    <property type="entry name" value="ATP-grasp fold, A domain"/>
    <property type="match status" value="1"/>
</dbReference>
<keyword evidence="3 4" id="KW-0067">ATP-binding</keyword>
<sequence length="414" mass="45601">MLVGVPWNVHELDDAVRDAATLGASLLLVDTPESLAQIGEQTAVETRSVKALDPLLIADCVRDAEPATVLAITEFCMELAAAVRERLGIAGTPPTVEARVLDKAATREVLREHGLTQVGFHRTSLLSTDDLLGGLEPPVVVKPRAFSGSHGVTFVTDRSELARVFEPYDLAEANHVDRDTRVAHLTGDHRTHEVIVEEYVPGPEISAEGLVVDGRLTLFTLTDKVNTGMPHFEEIGHVVPSRYTEERKAQVEEYLQAVVSALGFVTSPMHAEIKLLDDRIELVEIHTRYPGDRVVELLESAYEIRPYEAYFDAMVNGRAPVPPRPTGVYHGVGFFNCSTTAPFTWPSYAFPHPEAVVSVDLDRRRAPRVFAYEGLRIRYWRAGHVLFASEDHASVHANIGFLFDNTPRQGGSGS</sequence>
<evidence type="ECO:0000313" key="7">
    <source>
        <dbReference type="Proteomes" id="UP000187851"/>
    </source>
</evidence>
<keyword evidence="7" id="KW-1185">Reference proteome</keyword>
<dbReference type="SUPFAM" id="SSF56059">
    <property type="entry name" value="Glutathione synthetase ATP-binding domain-like"/>
    <property type="match status" value="1"/>
</dbReference>